<dbReference type="AlphaFoldDB" id="A0A0J8TKV0"/>
<gene>
    <name evidence="2" type="ORF">CISG_04646</name>
</gene>
<feature type="compositionally biased region" description="Polar residues" evidence="1">
    <location>
        <begin position="1"/>
        <end position="10"/>
    </location>
</feature>
<feature type="compositionally biased region" description="Low complexity" evidence="1">
    <location>
        <begin position="249"/>
        <end position="265"/>
    </location>
</feature>
<dbReference type="EMBL" id="DS268134">
    <property type="protein sequence ID" value="KMU74297.1"/>
    <property type="molecule type" value="Genomic_DNA"/>
</dbReference>
<proteinExistence type="predicted"/>
<evidence type="ECO:0000313" key="3">
    <source>
        <dbReference type="Proteomes" id="UP000054559"/>
    </source>
</evidence>
<feature type="compositionally biased region" description="Basic residues" evidence="1">
    <location>
        <begin position="71"/>
        <end position="80"/>
    </location>
</feature>
<name>A0A0J8TKV0_COCIT</name>
<reference evidence="3" key="1">
    <citation type="journal article" date="2010" name="Genome Res.">
        <title>Population genomic sequencing of Coccidioides fungi reveals recent hybridization and transposon control.</title>
        <authorList>
            <person name="Neafsey D.E."/>
            <person name="Barker B.M."/>
            <person name="Sharpton T.J."/>
            <person name="Stajich J.E."/>
            <person name="Park D.J."/>
            <person name="Whiston E."/>
            <person name="Hung C.-Y."/>
            <person name="McMahan C."/>
            <person name="White J."/>
            <person name="Sykes S."/>
            <person name="Heiman D."/>
            <person name="Young S."/>
            <person name="Zeng Q."/>
            <person name="Abouelleil A."/>
            <person name="Aftuck L."/>
            <person name="Bessette D."/>
            <person name="Brown A."/>
            <person name="FitzGerald M."/>
            <person name="Lui A."/>
            <person name="Macdonald J.P."/>
            <person name="Priest M."/>
            <person name="Orbach M.J."/>
            <person name="Galgiani J.N."/>
            <person name="Kirkland T.N."/>
            <person name="Cole G.T."/>
            <person name="Birren B.W."/>
            <person name="Henn M.R."/>
            <person name="Taylor J.W."/>
            <person name="Rounsley S.D."/>
        </authorList>
    </citation>
    <scope>NUCLEOTIDE SEQUENCE [LARGE SCALE GENOMIC DNA]</scope>
    <source>
        <strain evidence="3">RMSCC 3703</strain>
    </source>
</reference>
<sequence>MADRNPSPNTEAPLKTAPYSSDLGPNPLFKFRTGSKIQVQPPSPSQCQEFELLISPRCSRSAEERLQKNSFLRRKERKKRNQEIDEQTPRPPAENQSRLKTPHRPPAEPEPTQTSPPPGAPAAAPVAQTPEATTSGAPATEGARLQRPPRLQPLNPLRQRSRPTQPAATDAPKEAAPKEEPPKEETPKEQTPKEEPPKEETPKEETPKDPAPKEPAPEEPAPAEPPTQASAAPTETPSKPAEPTPAPEAKPAETPVATESAATAPAKEEEKPAQPDATPETKAPAESEAPK</sequence>
<protein>
    <submittedName>
        <fullName evidence="2">Uncharacterized protein</fullName>
    </submittedName>
</protein>
<dbReference type="STRING" id="454286.A0A0J8TKV0"/>
<feature type="compositionally biased region" description="Polar residues" evidence="1">
    <location>
        <begin position="35"/>
        <end position="48"/>
    </location>
</feature>
<organism evidence="2 3">
    <name type="scientific">Coccidioides immitis RMSCC 3703</name>
    <dbReference type="NCBI Taxonomy" id="454286"/>
    <lineage>
        <taxon>Eukaryota</taxon>
        <taxon>Fungi</taxon>
        <taxon>Dikarya</taxon>
        <taxon>Ascomycota</taxon>
        <taxon>Pezizomycotina</taxon>
        <taxon>Eurotiomycetes</taxon>
        <taxon>Eurotiomycetidae</taxon>
        <taxon>Onygenales</taxon>
        <taxon>Onygenaceae</taxon>
        <taxon>Coccidioides</taxon>
    </lineage>
</organism>
<feature type="compositionally biased region" description="Basic and acidic residues" evidence="1">
    <location>
        <begin position="171"/>
        <end position="216"/>
    </location>
</feature>
<accession>A0A0J8TKV0</accession>
<evidence type="ECO:0000313" key="2">
    <source>
        <dbReference type="EMBL" id="KMU74297.1"/>
    </source>
</evidence>
<feature type="compositionally biased region" description="Low complexity" evidence="1">
    <location>
        <begin position="226"/>
        <end position="239"/>
    </location>
</feature>
<feature type="region of interest" description="Disordered" evidence="1">
    <location>
        <begin position="1"/>
        <end position="291"/>
    </location>
</feature>
<feature type="compositionally biased region" description="Low complexity" evidence="1">
    <location>
        <begin position="121"/>
        <end position="134"/>
    </location>
</feature>
<feature type="compositionally biased region" description="Low complexity" evidence="1">
    <location>
        <begin position="145"/>
        <end position="170"/>
    </location>
</feature>
<evidence type="ECO:0000256" key="1">
    <source>
        <dbReference type="SAM" id="MobiDB-lite"/>
    </source>
</evidence>
<dbReference type="Proteomes" id="UP000054559">
    <property type="component" value="Unassembled WGS sequence"/>
</dbReference>